<proteinExistence type="predicted"/>
<dbReference type="RefSeq" id="WP_322411902.1">
    <property type="nucleotide sequence ID" value="NZ_CP139779.1"/>
</dbReference>
<accession>A0ABZ0VEB9</accession>
<evidence type="ECO:0008006" key="4">
    <source>
        <dbReference type="Google" id="ProtNLM"/>
    </source>
</evidence>
<organism evidence="2 3">
    <name type="scientific">Microbacterium invictum</name>
    <dbReference type="NCBI Taxonomy" id="515415"/>
    <lineage>
        <taxon>Bacteria</taxon>
        <taxon>Bacillati</taxon>
        <taxon>Actinomycetota</taxon>
        <taxon>Actinomycetes</taxon>
        <taxon>Micrococcales</taxon>
        <taxon>Microbacteriaceae</taxon>
        <taxon>Microbacterium</taxon>
    </lineage>
</organism>
<evidence type="ECO:0000313" key="2">
    <source>
        <dbReference type="EMBL" id="WQB71789.1"/>
    </source>
</evidence>
<sequence length="117" mass="12292">MIKKRRTTGLLSIAASVGIALGLLVPATAAHAGPWGPVVQVFCPSGQIAQVKFTVTGSRAIVGYGRTSSQASAGNYIYVDPGQTRYINLGANIGYYQKWNDPGSEVLSATKMCVGWS</sequence>
<gene>
    <name evidence="2" type="ORF">T9R20_07520</name>
</gene>
<keyword evidence="1" id="KW-0732">Signal</keyword>
<dbReference type="Proteomes" id="UP001324533">
    <property type="component" value="Chromosome"/>
</dbReference>
<evidence type="ECO:0000256" key="1">
    <source>
        <dbReference type="SAM" id="SignalP"/>
    </source>
</evidence>
<feature type="signal peptide" evidence="1">
    <location>
        <begin position="1"/>
        <end position="32"/>
    </location>
</feature>
<protein>
    <recommendedName>
        <fullName evidence="4">Secreted protein</fullName>
    </recommendedName>
</protein>
<dbReference type="EMBL" id="CP139779">
    <property type="protein sequence ID" value="WQB71789.1"/>
    <property type="molecule type" value="Genomic_DNA"/>
</dbReference>
<reference evidence="2 3" key="1">
    <citation type="submission" date="2023-06" db="EMBL/GenBank/DDBJ databases">
        <title>Rock-solubilizing bacteria, Microbacterium invictum, promotes re-establishment of vegetation in rocky wasteland by accelerating rock bio-weathering and reshaping soil bacterial community.</title>
        <authorList>
            <person name="Liu C."/>
        </authorList>
    </citation>
    <scope>NUCLEOTIDE SEQUENCE [LARGE SCALE GENOMIC DNA]</scope>
    <source>
        <strain evidence="2 3">X-18</strain>
    </source>
</reference>
<keyword evidence="3" id="KW-1185">Reference proteome</keyword>
<name>A0ABZ0VEB9_9MICO</name>
<feature type="chain" id="PRO_5046449024" description="Secreted protein" evidence="1">
    <location>
        <begin position="33"/>
        <end position="117"/>
    </location>
</feature>
<evidence type="ECO:0000313" key="3">
    <source>
        <dbReference type="Proteomes" id="UP001324533"/>
    </source>
</evidence>